<sequence>MNMKSAVLLLFGVLFGLILANMFTHSNFDGSQLLLTVIGGVFGYGIVILFVKKRQGKRN</sequence>
<dbReference type="Proteomes" id="UP000257032">
    <property type="component" value="Unassembled WGS sequence"/>
</dbReference>
<reference evidence="2 5" key="2">
    <citation type="submission" date="2018-08" db="EMBL/GenBank/DDBJ databases">
        <title>Genome sequence of strict halophilic Halobacillus trueperi SS1 isolated from Lunsu, a salty water body of North West Himalayas.</title>
        <authorList>
            <person name="Gupta S."/>
            <person name="Sharma P."/>
            <person name="Dev K."/>
            <person name="Baumler D."/>
            <person name="Sourirajan A."/>
        </authorList>
    </citation>
    <scope>NUCLEOTIDE SEQUENCE [LARGE SCALE GENOMIC DNA]</scope>
    <source>
        <strain evidence="2 5">SS1</strain>
    </source>
</reference>
<evidence type="ECO:0000313" key="3">
    <source>
        <dbReference type="EMBL" id="REJ11038.1"/>
    </source>
</evidence>
<dbReference type="EMBL" id="QUAE01000001">
    <property type="protein sequence ID" value="REJ11038.1"/>
    <property type="molecule type" value="Genomic_DNA"/>
</dbReference>
<organism evidence="2 5">
    <name type="scientific">Halobacillus trueperi</name>
    <dbReference type="NCBI Taxonomy" id="156205"/>
    <lineage>
        <taxon>Bacteria</taxon>
        <taxon>Bacillati</taxon>
        <taxon>Bacillota</taxon>
        <taxon>Bacilli</taxon>
        <taxon>Bacillales</taxon>
        <taxon>Bacillaceae</taxon>
        <taxon>Halobacillus</taxon>
    </lineage>
</organism>
<keyword evidence="1" id="KW-0812">Transmembrane</keyword>
<keyword evidence="1" id="KW-0472">Membrane</keyword>
<protein>
    <submittedName>
        <fullName evidence="2">Uncharacterized protein</fullName>
    </submittedName>
</protein>
<evidence type="ECO:0000313" key="5">
    <source>
        <dbReference type="Proteomes" id="UP000257032"/>
    </source>
</evidence>
<name>A0A3D8VMV2_9BACI</name>
<proteinExistence type="predicted"/>
<evidence type="ECO:0000256" key="1">
    <source>
        <dbReference type="SAM" id="Phobius"/>
    </source>
</evidence>
<keyword evidence="4" id="KW-1185">Reference proteome</keyword>
<comment type="caution">
    <text evidence="2">The sequence shown here is derived from an EMBL/GenBank/DDBJ whole genome shotgun (WGS) entry which is preliminary data.</text>
</comment>
<dbReference type="EMBL" id="QTLC01000043">
    <property type="protein sequence ID" value="RDY70665.1"/>
    <property type="molecule type" value="Genomic_DNA"/>
</dbReference>
<reference evidence="3 4" key="1">
    <citation type="submission" date="2018-08" db="EMBL/GenBank/DDBJ databases">
        <title>Genome sequence of Halobacillus trueperi KCTC 3686.</title>
        <authorList>
            <person name="Cho K.H."/>
            <person name="Kwak M.-J."/>
            <person name="Kim B.-Y."/>
            <person name="Chun J."/>
        </authorList>
    </citation>
    <scope>NUCLEOTIDE SEQUENCE [LARGE SCALE GENOMIC DNA]</scope>
    <source>
        <strain evidence="3 4">KCTC 3686</strain>
    </source>
</reference>
<accession>A0A3D8VMV2</accession>
<evidence type="ECO:0000313" key="2">
    <source>
        <dbReference type="EMBL" id="RDY70665.1"/>
    </source>
</evidence>
<dbReference type="AlphaFoldDB" id="A0A3D8VMV2"/>
<dbReference type="RefSeq" id="WP_115822027.1">
    <property type="nucleotide sequence ID" value="NZ_QTLC01000043.1"/>
</dbReference>
<dbReference type="Proteomes" id="UP000256305">
    <property type="component" value="Unassembled WGS sequence"/>
</dbReference>
<evidence type="ECO:0000313" key="4">
    <source>
        <dbReference type="Proteomes" id="UP000256305"/>
    </source>
</evidence>
<feature type="transmembrane region" description="Helical" evidence="1">
    <location>
        <begin position="30"/>
        <end position="51"/>
    </location>
</feature>
<keyword evidence="1" id="KW-1133">Transmembrane helix</keyword>
<gene>
    <name evidence="2" type="ORF">DXT76_12140</name>
    <name evidence="3" type="ORF">DYE48_01160</name>
</gene>